<dbReference type="PROSITE" id="PS00122">
    <property type="entry name" value="CARBOXYLESTERASE_B_1"/>
    <property type="match status" value="1"/>
</dbReference>
<dbReference type="InterPro" id="IPR002018">
    <property type="entry name" value="CarbesteraseB"/>
</dbReference>
<dbReference type="EMBL" id="BDHI01000028">
    <property type="protein sequence ID" value="GCB27257.1"/>
    <property type="molecule type" value="Genomic_DNA"/>
</dbReference>
<dbReference type="Pfam" id="PF00135">
    <property type="entry name" value="COesterase"/>
    <property type="match status" value="1"/>
</dbReference>
<dbReference type="SUPFAM" id="SSF50249">
    <property type="entry name" value="Nucleic acid-binding proteins"/>
    <property type="match status" value="1"/>
</dbReference>
<keyword evidence="2 3" id="KW-0378">Hydrolase</keyword>
<dbReference type="InterPro" id="IPR002059">
    <property type="entry name" value="CSP_DNA-bd"/>
</dbReference>
<dbReference type="InterPro" id="IPR011129">
    <property type="entry name" value="CSD"/>
</dbReference>
<comment type="caution">
    <text evidence="5">The sequence shown here is derived from an EMBL/GenBank/DDBJ whole genome shotgun (WGS) entry which is preliminary data.</text>
</comment>
<evidence type="ECO:0000259" key="4">
    <source>
        <dbReference type="PROSITE" id="PS51857"/>
    </source>
</evidence>
<dbReference type="Proteomes" id="UP000286921">
    <property type="component" value="Unassembled WGS sequence"/>
</dbReference>
<dbReference type="EC" id="3.1.1.-" evidence="3"/>
<keyword evidence="6" id="KW-1185">Reference proteome</keyword>
<dbReference type="STRING" id="105351.A0A401L6V6"/>
<dbReference type="PROSITE" id="PS51857">
    <property type="entry name" value="CSD_2"/>
    <property type="match status" value="1"/>
</dbReference>
<feature type="domain" description="CSD" evidence="4">
    <location>
        <begin position="549"/>
        <end position="613"/>
    </location>
</feature>
<dbReference type="Pfam" id="PF00313">
    <property type="entry name" value="CSD"/>
    <property type="match status" value="1"/>
</dbReference>
<dbReference type="InterPro" id="IPR029058">
    <property type="entry name" value="AB_hydrolase_fold"/>
</dbReference>
<proteinExistence type="inferred from homology"/>
<dbReference type="SUPFAM" id="SSF53474">
    <property type="entry name" value="alpha/beta-Hydrolases"/>
    <property type="match status" value="1"/>
</dbReference>
<gene>
    <name evidence="5" type="ORF">AAWM_10142</name>
</gene>
<dbReference type="Gene3D" id="2.40.50.140">
    <property type="entry name" value="Nucleic acid-binding proteins"/>
    <property type="match status" value="1"/>
</dbReference>
<organism evidence="5 6">
    <name type="scientific">Aspergillus awamori</name>
    <name type="common">Black koji mold</name>
    <dbReference type="NCBI Taxonomy" id="105351"/>
    <lineage>
        <taxon>Eukaryota</taxon>
        <taxon>Fungi</taxon>
        <taxon>Dikarya</taxon>
        <taxon>Ascomycota</taxon>
        <taxon>Pezizomycotina</taxon>
        <taxon>Eurotiomycetes</taxon>
        <taxon>Eurotiomycetidae</taxon>
        <taxon>Eurotiales</taxon>
        <taxon>Aspergillaceae</taxon>
        <taxon>Aspergillus</taxon>
    </lineage>
</organism>
<dbReference type="InterPro" id="IPR012340">
    <property type="entry name" value="NA-bd_OB-fold"/>
</dbReference>
<dbReference type="Gene3D" id="3.40.50.1820">
    <property type="entry name" value="alpha/beta hydrolase"/>
    <property type="match status" value="1"/>
</dbReference>
<sequence>MLLILLLLVGAVVASSPIHNTFTSPIVHTNYGDILGTTSPYRPNVQVFKGIPYATPPTGELRWKPPVEPQPWTGTYNATAFSAQCPQSLNMGTGLWTTGSTDQSEDCLYMNIWTPTTTPSTPLPVYVWAYGGRFVDGSGDVVTYDGSGLASQDIIIVTFNFRLGPLGFLAHPLLSAESPHNSSGNYGLLDIIAALEWVQANIASFGGDPARVTIGGQSSGSSCSLDMMYSPLAEGLVSGVIAESGARSPRDPLTGSLATSYRLKDEAESSGLSVMTSLNASSLSEMRALPVSTLLTTDLLNATIFDNTNYQNVTTFMEPPEWRPVLDGYVLPRTYASTLSNNTHPNIPILTGNNKDESGAATDPGYTLSTFRSNFSTMFAPFPHLAEEFFSLYPANDTQSTTLANNAFWADLGRVSTWAWALDWYAGGATAPVYTYFWDHAPPGQSLGAFHGSEMYYVFGNLPYNYPDMPWTERDFEIERVMVAYWANFIKFGNPNGEGLVKWEASGEKKETMYLGNGFGRGRLTDGEVRRELILEWLRESEVCPNTMPETGIVKWYDDDKGYGFVTADSGGEDLFAHKSAIKGEFASLRQNQRVSFEVQLGPGGRVASNIQAL</sequence>
<protein>
    <recommendedName>
        <fullName evidence="3">Carboxylic ester hydrolase</fullName>
        <ecNumber evidence="3">3.1.1.-</ecNumber>
    </recommendedName>
</protein>
<dbReference type="AlphaFoldDB" id="A0A401L6V6"/>
<accession>A0A401L6V6</accession>
<dbReference type="GO" id="GO:0016787">
    <property type="term" value="F:hydrolase activity"/>
    <property type="evidence" value="ECO:0007669"/>
    <property type="project" value="UniProtKB-KW"/>
</dbReference>
<evidence type="ECO:0000313" key="6">
    <source>
        <dbReference type="Proteomes" id="UP000286921"/>
    </source>
</evidence>
<evidence type="ECO:0000313" key="5">
    <source>
        <dbReference type="EMBL" id="GCB27257.1"/>
    </source>
</evidence>
<reference evidence="5 6" key="1">
    <citation type="submission" date="2016-09" db="EMBL/GenBank/DDBJ databases">
        <title>Aspergillus awamori IFM 58123T.</title>
        <authorList>
            <person name="Kusuya Y."/>
            <person name="Shimizu M."/>
            <person name="Takahashi H."/>
            <person name="Yaguchi T."/>
        </authorList>
    </citation>
    <scope>NUCLEOTIDE SEQUENCE [LARGE SCALE GENOMIC DNA]</scope>
    <source>
        <strain evidence="5 6">IFM 58123</strain>
    </source>
</reference>
<comment type="similarity">
    <text evidence="1 3">Belongs to the type-B carboxylesterase/lipase family.</text>
</comment>
<dbReference type="InterPro" id="IPR019826">
    <property type="entry name" value="Carboxylesterase_B_AS"/>
</dbReference>
<dbReference type="InterPro" id="IPR050309">
    <property type="entry name" value="Type-B_Carboxylest/Lipase"/>
</dbReference>
<dbReference type="GO" id="GO:0003676">
    <property type="term" value="F:nucleic acid binding"/>
    <property type="evidence" value="ECO:0007669"/>
    <property type="project" value="InterPro"/>
</dbReference>
<evidence type="ECO:0000256" key="3">
    <source>
        <dbReference type="RuleBase" id="RU361235"/>
    </source>
</evidence>
<evidence type="ECO:0000256" key="2">
    <source>
        <dbReference type="ARBA" id="ARBA00022801"/>
    </source>
</evidence>
<name>A0A401L6V6_ASPAW</name>
<dbReference type="SMART" id="SM00357">
    <property type="entry name" value="CSP"/>
    <property type="match status" value="1"/>
</dbReference>
<dbReference type="PANTHER" id="PTHR11559">
    <property type="entry name" value="CARBOXYLESTERASE"/>
    <property type="match status" value="1"/>
</dbReference>
<evidence type="ECO:0000256" key="1">
    <source>
        <dbReference type="ARBA" id="ARBA00005964"/>
    </source>
</evidence>
<dbReference type="CDD" id="cd04458">
    <property type="entry name" value="CSP_CDS"/>
    <property type="match status" value="1"/>
</dbReference>
<dbReference type="PRINTS" id="PR00050">
    <property type="entry name" value="COLDSHOCK"/>
</dbReference>